<dbReference type="Proteomes" id="UP000051184">
    <property type="component" value="Unassembled WGS sequence"/>
</dbReference>
<accession>A0A0P1IPS4</accession>
<dbReference type="EMBL" id="CYUE01000013">
    <property type="protein sequence ID" value="CUK25611.1"/>
    <property type="molecule type" value="Genomic_DNA"/>
</dbReference>
<organism evidence="1 2">
    <name type="scientific">Cognatishimia activa</name>
    <dbReference type="NCBI Taxonomy" id="1715691"/>
    <lineage>
        <taxon>Bacteria</taxon>
        <taxon>Pseudomonadati</taxon>
        <taxon>Pseudomonadota</taxon>
        <taxon>Alphaproteobacteria</taxon>
        <taxon>Rhodobacterales</taxon>
        <taxon>Paracoccaceae</taxon>
        <taxon>Cognatishimia</taxon>
    </lineage>
</organism>
<evidence type="ECO:0000313" key="2">
    <source>
        <dbReference type="Proteomes" id="UP000051184"/>
    </source>
</evidence>
<protein>
    <submittedName>
        <fullName evidence="1">Uncharacterized protein</fullName>
    </submittedName>
</protein>
<reference evidence="2" key="1">
    <citation type="submission" date="2015-09" db="EMBL/GenBank/DDBJ databases">
        <authorList>
            <person name="Rodrigo-Torres Lidia"/>
            <person name="Arahal R.David."/>
        </authorList>
    </citation>
    <scope>NUCLEOTIDE SEQUENCE [LARGE SCALE GENOMIC DNA]</scope>
    <source>
        <strain evidence="2">CECT 5114</strain>
    </source>
</reference>
<dbReference type="AlphaFoldDB" id="A0A0P1IPS4"/>
<sequence>MLKYIPVAFAIIALGVVAALDFMGFRGRSAEIATLHEAATKIDAGFEVAEVSYKDHLLSKIGMAKGLPNPTLATARLERRVLRSAPLNSYLPTPSEEVLAGWERLAWSDDFQTGFGWPDGITDGKPGKYAPNLDDDIAIYLNGRSSIYMRVERAEPTMTLANRLKQAYWVVDTGRSLDRLHEGRPRASYFWTNFKETSSGNSVYNAKYHKHFHKVEGVHWLSAKNKSARRDEKMRYMFASLGGGVVLKLRAHASEAEIKQVMDAIDYQSLNQMQTLPSPLIAEGLGKYLIDTPEEWLSEHAGEVPTASYGTDVGQTEVEAKTIAQADQKTLPKAHKGGFGSENCSAENGKTCKVLAH</sequence>
<dbReference type="RefSeq" id="WP_058314585.1">
    <property type="nucleotide sequence ID" value="NZ_CYTO01000010.1"/>
</dbReference>
<keyword evidence="2" id="KW-1185">Reference proteome</keyword>
<name>A0A0P1IPS4_9RHOB</name>
<gene>
    <name evidence="1" type="ORF">TA5114_01412</name>
</gene>
<evidence type="ECO:0000313" key="1">
    <source>
        <dbReference type="EMBL" id="CUK25611.1"/>
    </source>
</evidence>
<proteinExistence type="predicted"/>
<dbReference type="OrthoDB" id="7805566at2"/>